<accession>A0A3L6QD20</accession>
<sequence>MVGGAGVLLCACGLLYGGYWRIQNRKRFGLPEGQREGAAAAAEGRRDGRRRQEERGQQRRLRRS</sequence>
<gene>
    <name evidence="2" type="ORF">C2845_PM12G09430</name>
</gene>
<evidence type="ECO:0000256" key="1">
    <source>
        <dbReference type="SAM" id="MobiDB-lite"/>
    </source>
</evidence>
<proteinExistence type="predicted"/>
<name>A0A3L6QD20_PANMI</name>
<evidence type="ECO:0000313" key="2">
    <source>
        <dbReference type="EMBL" id="RLM78229.1"/>
    </source>
</evidence>
<keyword evidence="3" id="KW-1185">Reference proteome</keyword>
<comment type="caution">
    <text evidence="2">The sequence shown here is derived from an EMBL/GenBank/DDBJ whole genome shotgun (WGS) entry which is preliminary data.</text>
</comment>
<organism evidence="2 3">
    <name type="scientific">Panicum miliaceum</name>
    <name type="common">Proso millet</name>
    <name type="synonym">Broomcorn millet</name>
    <dbReference type="NCBI Taxonomy" id="4540"/>
    <lineage>
        <taxon>Eukaryota</taxon>
        <taxon>Viridiplantae</taxon>
        <taxon>Streptophyta</taxon>
        <taxon>Embryophyta</taxon>
        <taxon>Tracheophyta</taxon>
        <taxon>Spermatophyta</taxon>
        <taxon>Magnoliopsida</taxon>
        <taxon>Liliopsida</taxon>
        <taxon>Poales</taxon>
        <taxon>Poaceae</taxon>
        <taxon>PACMAD clade</taxon>
        <taxon>Panicoideae</taxon>
        <taxon>Panicodae</taxon>
        <taxon>Paniceae</taxon>
        <taxon>Panicinae</taxon>
        <taxon>Panicum</taxon>
        <taxon>Panicum sect. Panicum</taxon>
    </lineage>
</organism>
<evidence type="ECO:0000313" key="3">
    <source>
        <dbReference type="Proteomes" id="UP000275267"/>
    </source>
</evidence>
<dbReference type="EMBL" id="PQIB02000012">
    <property type="protein sequence ID" value="RLM78229.1"/>
    <property type="molecule type" value="Genomic_DNA"/>
</dbReference>
<reference evidence="3" key="1">
    <citation type="journal article" date="2019" name="Nat. Commun.">
        <title>The genome of broomcorn millet.</title>
        <authorList>
            <person name="Zou C."/>
            <person name="Miki D."/>
            <person name="Li D."/>
            <person name="Tang Q."/>
            <person name="Xiao L."/>
            <person name="Rajput S."/>
            <person name="Deng P."/>
            <person name="Jia W."/>
            <person name="Huang R."/>
            <person name="Zhang M."/>
            <person name="Sun Y."/>
            <person name="Hu J."/>
            <person name="Fu X."/>
            <person name="Schnable P.S."/>
            <person name="Li F."/>
            <person name="Zhang H."/>
            <person name="Feng B."/>
            <person name="Zhu X."/>
            <person name="Liu R."/>
            <person name="Schnable J.C."/>
            <person name="Zhu J.-K."/>
            <person name="Zhang H."/>
        </authorList>
    </citation>
    <scope>NUCLEOTIDE SEQUENCE [LARGE SCALE GENOMIC DNA]</scope>
</reference>
<dbReference type="AlphaFoldDB" id="A0A3L6QD20"/>
<feature type="compositionally biased region" description="Basic and acidic residues" evidence="1">
    <location>
        <begin position="43"/>
        <end position="57"/>
    </location>
</feature>
<feature type="region of interest" description="Disordered" evidence="1">
    <location>
        <begin position="31"/>
        <end position="64"/>
    </location>
</feature>
<dbReference type="Proteomes" id="UP000275267">
    <property type="component" value="Unassembled WGS sequence"/>
</dbReference>
<protein>
    <submittedName>
        <fullName evidence="2">Uncharacterized protein</fullName>
    </submittedName>
</protein>